<dbReference type="PANTHER" id="PTHR48081:SF33">
    <property type="entry name" value="KYNURENINE FORMAMIDASE"/>
    <property type="match status" value="1"/>
</dbReference>
<dbReference type="InterPro" id="IPR049492">
    <property type="entry name" value="BD-FAE-like_dom"/>
</dbReference>
<dbReference type="OrthoDB" id="9771666at2"/>
<keyword evidence="1 3" id="KW-0378">Hydrolase</keyword>
<sequence>MRELLGKQAAAGARLRAAFPPKTLSYGAQAAEKIDVFAPAGVAGGLPAMVFIHGGNWRVGTKESVSCLATPFLEGGAIFAAPEFDSIPANTLPGMAEQCRRAILWVWRHARELGVDPDRIHVGGHSAGGHLAAVMLTTDWTRHGAPPDLLKGGLVLSGLCDLEPVVLAAGNRHLKLTAAERIELSPVHRLRDVKCPVIVAWGTGDSPEFKRQGMLMARQLRAAGRLAGTYVLQGVNHFEILDVLASGQSQLAAAALAAIR</sequence>
<dbReference type="KEGG" id="plue:EWM63_25930"/>
<keyword evidence="4" id="KW-1185">Reference proteome</keyword>
<dbReference type="EMBL" id="CP035913">
    <property type="protein sequence ID" value="QBE67513.1"/>
    <property type="molecule type" value="Genomic_DNA"/>
</dbReference>
<dbReference type="Proteomes" id="UP000290637">
    <property type="component" value="Chromosome"/>
</dbReference>
<evidence type="ECO:0000256" key="1">
    <source>
        <dbReference type="ARBA" id="ARBA00022801"/>
    </source>
</evidence>
<dbReference type="InterPro" id="IPR029058">
    <property type="entry name" value="AB_hydrolase_fold"/>
</dbReference>
<dbReference type="AlphaFoldDB" id="A0A4V0Z4N0"/>
<protein>
    <submittedName>
        <fullName evidence="3">Alpha/beta hydrolase</fullName>
    </submittedName>
</protein>
<dbReference type="InterPro" id="IPR050300">
    <property type="entry name" value="GDXG_lipolytic_enzyme"/>
</dbReference>
<dbReference type="GO" id="GO:0016787">
    <property type="term" value="F:hydrolase activity"/>
    <property type="evidence" value="ECO:0007669"/>
    <property type="project" value="UniProtKB-KW"/>
</dbReference>
<accession>A0A4V0Z4N0</accession>
<proteinExistence type="predicted"/>
<gene>
    <name evidence="3" type="ORF">EWM63_25930</name>
</gene>
<organism evidence="3 4">
    <name type="scientific">Pseudoduganella lutea</name>
    <dbReference type="NCBI Taxonomy" id="321985"/>
    <lineage>
        <taxon>Bacteria</taxon>
        <taxon>Pseudomonadati</taxon>
        <taxon>Pseudomonadota</taxon>
        <taxon>Betaproteobacteria</taxon>
        <taxon>Burkholderiales</taxon>
        <taxon>Oxalobacteraceae</taxon>
        <taxon>Telluria group</taxon>
        <taxon>Pseudoduganella</taxon>
    </lineage>
</organism>
<dbReference type="Pfam" id="PF20434">
    <property type="entry name" value="BD-FAE"/>
    <property type="match status" value="1"/>
</dbReference>
<evidence type="ECO:0000259" key="2">
    <source>
        <dbReference type="Pfam" id="PF20434"/>
    </source>
</evidence>
<dbReference type="Gene3D" id="3.40.50.1820">
    <property type="entry name" value="alpha/beta hydrolase"/>
    <property type="match status" value="1"/>
</dbReference>
<dbReference type="SUPFAM" id="SSF53474">
    <property type="entry name" value="alpha/beta-Hydrolases"/>
    <property type="match status" value="1"/>
</dbReference>
<name>A0A4V0Z4N0_9BURK</name>
<evidence type="ECO:0000313" key="3">
    <source>
        <dbReference type="EMBL" id="QBE67513.1"/>
    </source>
</evidence>
<reference evidence="3 4" key="1">
    <citation type="submission" date="2019-02" db="EMBL/GenBank/DDBJ databases">
        <title>Draft Genome Sequences of Six Type Strains of the Genus Massilia.</title>
        <authorList>
            <person name="Miess H."/>
            <person name="Frediansyhah A."/>
            <person name="Gross H."/>
        </authorList>
    </citation>
    <scope>NUCLEOTIDE SEQUENCE [LARGE SCALE GENOMIC DNA]</scope>
    <source>
        <strain evidence="3 4">DSM 17473</strain>
    </source>
</reference>
<dbReference type="PANTHER" id="PTHR48081">
    <property type="entry name" value="AB HYDROLASE SUPERFAMILY PROTEIN C4A8.06C"/>
    <property type="match status" value="1"/>
</dbReference>
<evidence type="ECO:0000313" key="4">
    <source>
        <dbReference type="Proteomes" id="UP000290637"/>
    </source>
</evidence>
<feature type="domain" description="BD-FAE-like" evidence="2">
    <location>
        <begin position="34"/>
        <end position="138"/>
    </location>
</feature>